<evidence type="ECO:0000313" key="3">
    <source>
        <dbReference type="Proteomes" id="UP001465668"/>
    </source>
</evidence>
<organism evidence="2 3">
    <name type="scientific">Seiridium cardinale</name>
    <dbReference type="NCBI Taxonomy" id="138064"/>
    <lineage>
        <taxon>Eukaryota</taxon>
        <taxon>Fungi</taxon>
        <taxon>Dikarya</taxon>
        <taxon>Ascomycota</taxon>
        <taxon>Pezizomycotina</taxon>
        <taxon>Sordariomycetes</taxon>
        <taxon>Xylariomycetidae</taxon>
        <taxon>Amphisphaeriales</taxon>
        <taxon>Sporocadaceae</taxon>
        <taxon>Seiridium</taxon>
    </lineage>
</organism>
<proteinExistence type="predicted"/>
<dbReference type="PANTHER" id="PTHR31642">
    <property type="entry name" value="TRICHOTHECENE 3-O-ACETYLTRANSFERASE"/>
    <property type="match status" value="1"/>
</dbReference>
<evidence type="ECO:0000313" key="2">
    <source>
        <dbReference type="EMBL" id="KAK9777552.1"/>
    </source>
</evidence>
<protein>
    <submittedName>
        <fullName evidence="2">Uncharacterized protein</fullName>
    </submittedName>
</protein>
<gene>
    <name evidence="2" type="ORF">SCAR479_05600</name>
</gene>
<dbReference type="Pfam" id="PF02458">
    <property type="entry name" value="Transferase"/>
    <property type="match status" value="1"/>
</dbReference>
<evidence type="ECO:0000256" key="1">
    <source>
        <dbReference type="ARBA" id="ARBA00022679"/>
    </source>
</evidence>
<sequence>MARKDFLQLRPLGYETQPEVEEFSLSTLDHLSVCTYNHYAFVFKLDASTDRAAIAAVLQRGLEATLGQCRHMVGTIEKNEAEDYSIIKKRSSTVPFVVKWLDSSDTKSKSFEEMEKLHFNGEAFGDKASLGIEGMTYGAACDINDSPIVGGFQLNFIPGGMILCVHHHHYMFDIKGTESFVRQLAANCNSVMNDSAPPSWDDEFMNRSRFTTPIVPCEERVDPPPMPQRHPDHLPCLQLIFHLPKSKAAELKRLASPTDGSWISTYDAMAALWWRISIQTRVAFYPKTDTSGPALFNEAIDMRKRVDPRLPEKFQGNALNISKSMQQEKQLTLADIISNDVPLSRVASHIRAITNSGTPEPFFEMLNAVAKVRNKASLFFRLDSFAPMCFNVTEWRDARMCEADFGFGRPVVYRHLMNQGFVSENIIVIYPPRVVEDNPDEGFEFLIPFEEHDTGRLLHHPDVVKYFDYRGLQ</sequence>
<dbReference type="Gene3D" id="3.30.559.10">
    <property type="entry name" value="Chloramphenicol acetyltransferase-like domain"/>
    <property type="match status" value="2"/>
</dbReference>
<keyword evidence="1" id="KW-0808">Transferase</keyword>
<dbReference type="InterPro" id="IPR050317">
    <property type="entry name" value="Plant_Fungal_Acyltransferase"/>
</dbReference>
<keyword evidence="3" id="KW-1185">Reference proteome</keyword>
<dbReference type="Proteomes" id="UP001465668">
    <property type="component" value="Unassembled WGS sequence"/>
</dbReference>
<dbReference type="EMBL" id="JARVKM010000020">
    <property type="protein sequence ID" value="KAK9777552.1"/>
    <property type="molecule type" value="Genomic_DNA"/>
</dbReference>
<reference evidence="2 3" key="1">
    <citation type="submission" date="2024-02" db="EMBL/GenBank/DDBJ databases">
        <title>First draft genome assembly of two strains of Seiridium cardinale.</title>
        <authorList>
            <person name="Emiliani G."/>
            <person name="Scali E."/>
        </authorList>
    </citation>
    <scope>NUCLEOTIDE SEQUENCE [LARGE SCALE GENOMIC DNA]</scope>
    <source>
        <strain evidence="2 3">BM-138-000479</strain>
    </source>
</reference>
<name>A0ABR2XUU4_9PEZI</name>
<dbReference type="PANTHER" id="PTHR31642:SF310">
    <property type="entry name" value="FATTY ALCOHOL:CAFFEOYL-COA ACYLTRANSFERASE"/>
    <property type="match status" value="1"/>
</dbReference>
<comment type="caution">
    <text evidence="2">The sequence shown here is derived from an EMBL/GenBank/DDBJ whole genome shotgun (WGS) entry which is preliminary data.</text>
</comment>
<dbReference type="InterPro" id="IPR023213">
    <property type="entry name" value="CAT-like_dom_sf"/>
</dbReference>
<accession>A0ABR2XUU4</accession>